<gene>
    <name evidence="9" type="primary">tpiA</name>
    <name evidence="11" type="ORF">IAA84_01410</name>
</gene>
<evidence type="ECO:0000256" key="5">
    <source>
        <dbReference type="ARBA" id="ARBA00022432"/>
    </source>
</evidence>
<dbReference type="GO" id="GO:0005829">
    <property type="term" value="C:cytosol"/>
    <property type="evidence" value="ECO:0007669"/>
    <property type="project" value="TreeGrafter"/>
</dbReference>
<dbReference type="GO" id="GO:0004807">
    <property type="term" value="F:triose-phosphate isomerase activity"/>
    <property type="evidence" value="ECO:0007669"/>
    <property type="project" value="UniProtKB-UniRule"/>
</dbReference>
<evidence type="ECO:0000256" key="10">
    <source>
        <dbReference type="RuleBase" id="RU363013"/>
    </source>
</evidence>
<dbReference type="NCBIfam" id="TIGR00419">
    <property type="entry name" value="tim"/>
    <property type="match status" value="1"/>
</dbReference>
<feature type="binding site" evidence="9">
    <location>
        <begin position="9"/>
        <end position="11"/>
    </location>
    <ligand>
        <name>substrate</name>
    </ligand>
</feature>
<reference evidence="11" key="2">
    <citation type="journal article" date="2021" name="PeerJ">
        <title>Extensive microbial diversity within the chicken gut microbiome revealed by metagenomics and culture.</title>
        <authorList>
            <person name="Gilroy R."/>
            <person name="Ravi A."/>
            <person name="Getino M."/>
            <person name="Pursley I."/>
            <person name="Horton D.L."/>
            <person name="Alikhan N.F."/>
            <person name="Baker D."/>
            <person name="Gharbi K."/>
            <person name="Hall N."/>
            <person name="Watson M."/>
            <person name="Adriaenssens E.M."/>
            <person name="Foster-Nyarko E."/>
            <person name="Jarju S."/>
            <person name="Secka A."/>
            <person name="Antonio M."/>
            <person name="Oren A."/>
            <person name="Chaudhuri R.R."/>
            <person name="La Ragione R."/>
            <person name="Hildebrand F."/>
            <person name="Pallen M.J."/>
        </authorList>
    </citation>
    <scope>NUCLEOTIDE SEQUENCE</scope>
    <source>
        <strain evidence="11">13766</strain>
    </source>
</reference>
<dbReference type="Gene3D" id="3.20.20.70">
    <property type="entry name" value="Aldolase class I"/>
    <property type="match status" value="1"/>
</dbReference>
<accession>A0A9D1FYA1</accession>
<dbReference type="InterPro" id="IPR013785">
    <property type="entry name" value="Aldolase_TIM"/>
</dbReference>
<keyword evidence="8 9" id="KW-0413">Isomerase</keyword>
<dbReference type="FunFam" id="3.20.20.70:FF:000016">
    <property type="entry name" value="Triosephosphate isomerase"/>
    <property type="match status" value="1"/>
</dbReference>
<dbReference type="PROSITE" id="PS51440">
    <property type="entry name" value="TIM_2"/>
    <property type="match status" value="1"/>
</dbReference>
<sequence>MRKPIIAGNWKMNKTPAEAAALVTELIPLVKDAKCDVVVCTPSVCFAAVAPILEGTNVKLGAQNVHFKPSGAYTGELSADMLKACHVEYVIIGHSERRQYFGETDKTVNQRALAAVENGLIPIICVGEMKDEREAGYTDAIVTYQTQMALTGMTAEQVKGVVIAYEPVWAIGTGLTATDEQANETIGVIRKAVEQKFGKETADAVRIQYGGSMNPKNAHGLMAQPEIDGGLIGGASLKAEDFSKVVHFE</sequence>
<comment type="subunit">
    <text evidence="9 10">Homodimer.</text>
</comment>
<dbReference type="SUPFAM" id="SSF51351">
    <property type="entry name" value="Triosephosphate isomerase (TIM)"/>
    <property type="match status" value="1"/>
</dbReference>
<name>A0A9D1FYA1_9FIRM</name>
<dbReference type="CDD" id="cd00311">
    <property type="entry name" value="TIM"/>
    <property type="match status" value="1"/>
</dbReference>
<dbReference type="GO" id="GO:0019563">
    <property type="term" value="P:glycerol catabolic process"/>
    <property type="evidence" value="ECO:0007669"/>
    <property type="project" value="TreeGrafter"/>
</dbReference>
<dbReference type="EC" id="5.3.1.1" evidence="3 9"/>
<evidence type="ECO:0000313" key="12">
    <source>
        <dbReference type="Proteomes" id="UP000824140"/>
    </source>
</evidence>
<comment type="catalytic activity">
    <reaction evidence="9 10">
        <text>D-glyceraldehyde 3-phosphate = dihydroxyacetone phosphate</text>
        <dbReference type="Rhea" id="RHEA:18585"/>
        <dbReference type="ChEBI" id="CHEBI:57642"/>
        <dbReference type="ChEBI" id="CHEBI:59776"/>
        <dbReference type="EC" id="5.3.1.1"/>
    </reaction>
</comment>
<comment type="caution">
    <text evidence="11">The sequence shown here is derived from an EMBL/GenBank/DDBJ whole genome shotgun (WGS) entry which is preliminary data.</text>
</comment>
<feature type="binding site" evidence="9">
    <location>
        <position position="172"/>
    </location>
    <ligand>
        <name>substrate</name>
    </ligand>
</feature>
<feature type="binding site" evidence="9">
    <location>
        <position position="212"/>
    </location>
    <ligand>
        <name>substrate</name>
    </ligand>
</feature>
<keyword evidence="7 9" id="KW-0324">Glycolysis</keyword>
<evidence type="ECO:0000313" key="11">
    <source>
        <dbReference type="EMBL" id="HIS91654.1"/>
    </source>
</evidence>
<comment type="similarity">
    <text evidence="2 9 10">Belongs to the triosephosphate isomerase family.</text>
</comment>
<evidence type="ECO:0000256" key="2">
    <source>
        <dbReference type="ARBA" id="ARBA00007422"/>
    </source>
</evidence>
<dbReference type="InterPro" id="IPR020861">
    <property type="entry name" value="Triosephosphate_isomerase_AS"/>
</dbReference>
<dbReference type="EMBL" id="DVJN01000027">
    <property type="protein sequence ID" value="HIS91654.1"/>
    <property type="molecule type" value="Genomic_DNA"/>
</dbReference>
<dbReference type="PROSITE" id="PS00171">
    <property type="entry name" value="TIM_1"/>
    <property type="match status" value="1"/>
</dbReference>
<dbReference type="GO" id="GO:0006096">
    <property type="term" value="P:glycolytic process"/>
    <property type="evidence" value="ECO:0007669"/>
    <property type="project" value="UniProtKB-UniRule"/>
</dbReference>
<dbReference type="AlphaFoldDB" id="A0A9D1FYA1"/>
<dbReference type="InterPro" id="IPR000652">
    <property type="entry name" value="Triosephosphate_isomerase"/>
</dbReference>
<dbReference type="HAMAP" id="MF_00147_B">
    <property type="entry name" value="TIM_B"/>
    <property type="match status" value="1"/>
</dbReference>
<evidence type="ECO:0000256" key="6">
    <source>
        <dbReference type="ARBA" id="ARBA00022490"/>
    </source>
</evidence>
<dbReference type="GO" id="GO:0046166">
    <property type="term" value="P:glyceraldehyde-3-phosphate biosynthetic process"/>
    <property type="evidence" value="ECO:0007669"/>
    <property type="project" value="TreeGrafter"/>
</dbReference>
<dbReference type="Pfam" id="PF00121">
    <property type="entry name" value="TIM"/>
    <property type="match status" value="1"/>
</dbReference>
<evidence type="ECO:0000256" key="7">
    <source>
        <dbReference type="ARBA" id="ARBA00023152"/>
    </source>
</evidence>
<organism evidence="11 12">
    <name type="scientific">Candidatus Alectryocaccomicrobium excrementavium</name>
    <dbReference type="NCBI Taxonomy" id="2840668"/>
    <lineage>
        <taxon>Bacteria</taxon>
        <taxon>Bacillati</taxon>
        <taxon>Bacillota</taxon>
        <taxon>Clostridia</taxon>
        <taxon>Candidatus Alectryocaccomicrobium</taxon>
    </lineage>
</organism>
<comment type="pathway">
    <text evidence="9 10">Carbohydrate biosynthesis; gluconeogenesis.</text>
</comment>
<comment type="subcellular location">
    <subcellularLocation>
        <location evidence="9 10">Cytoplasm</location>
    </subcellularLocation>
</comment>
<evidence type="ECO:0000256" key="4">
    <source>
        <dbReference type="ARBA" id="ARBA00019397"/>
    </source>
</evidence>
<dbReference type="InterPro" id="IPR022896">
    <property type="entry name" value="TrioseP_Isoase_bac/euk"/>
</dbReference>
<dbReference type="PANTHER" id="PTHR21139:SF42">
    <property type="entry name" value="TRIOSEPHOSPHATE ISOMERASE"/>
    <property type="match status" value="1"/>
</dbReference>
<comment type="function">
    <text evidence="9">Involved in the gluconeogenesis. Catalyzes stereospecifically the conversion of dihydroxyacetone phosphate (DHAP) to D-glyceraldehyde-3-phosphate (G3P).</text>
</comment>
<evidence type="ECO:0000256" key="3">
    <source>
        <dbReference type="ARBA" id="ARBA00011940"/>
    </source>
</evidence>
<comment type="pathway">
    <text evidence="1 9 10">Carbohydrate degradation; glycolysis; D-glyceraldehyde 3-phosphate from glycerone phosphate: step 1/1.</text>
</comment>
<keyword evidence="5 9" id="KW-0312">Gluconeogenesis</keyword>
<feature type="active site" description="Proton acceptor" evidence="9">
    <location>
        <position position="166"/>
    </location>
</feature>
<evidence type="ECO:0000256" key="8">
    <source>
        <dbReference type="ARBA" id="ARBA00023235"/>
    </source>
</evidence>
<dbReference type="PANTHER" id="PTHR21139">
    <property type="entry name" value="TRIOSEPHOSPHATE ISOMERASE"/>
    <property type="match status" value="1"/>
</dbReference>
<feature type="active site" description="Electrophile" evidence="9">
    <location>
        <position position="94"/>
    </location>
</feature>
<reference evidence="11" key="1">
    <citation type="submission" date="2020-10" db="EMBL/GenBank/DDBJ databases">
        <authorList>
            <person name="Gilroy R."/>
        </authorList>
    </citation>
    <scope>NUCLEOTIDE SEQUENCE</scope>
    <source>
        <strain evidence="11">13766</strain>
    </source>
</reference>
<protein>
    <recommendedName>
        <fullName evidence="4 9">Triosephosphate isomerase</fullName>
        <shortName evidence="9">TIM</shortName>
        <shortName evidence="9">TPI</shortName>
        <ecNumber evidence="3 9">5.3.1.1</ecNumber>
    </recommendedName>
    <alternativeName>
        <fullName evidence="9">Triose-phosphate isomerase</fullName>
    </alternativeName>
</protein>
<proteinExistence type="inferred from homology"/>
<keyword evidence="6 9" id="KW-0963">Cytoplasm</keyword>
<evidence type="ECO:0000256" key="1">
    <source>
        <dbReference type="ARBA" id="ARBA00004680"/>
    </source>
</evidence>
<dbReference type="InterPro" id="IPR035990">
    <property type="entry name" value="TIM_sf"/>
</dbReference>
<dbReference type="Proteomes" id="UP000824140">
    <property type="component" value="Unassembled WGS sequence"/>
</dbReference>
<feature type="binding site" evidence="9">
    <location>
        <begin position="233"/>
        <end position="234"/>
    </location>
    <ligand>
        <name>substrate</name>
    </ligand>
</feature>
<evidence type="ECO:0000256" key="9">
    <source>
        <dbReference type="HAMAP-Rule" id="MF_00147"/>
    </source>
</evidence>
<dbReference type="GO" id="GO:0006094">
    <property type="term" value="P:gluconeogenesis"/>
    <property type="evidence" value="ECO:0007669"/>
    <property type="project" value="UniProtKB-UniRule"/>
</dbReference>